<dbReference type="HOGENOM" id="CLU_027562_10_0_0"/>
<dbReference type="InterPro" id="IPR011010">
    <property type="entry name" value="DNA_brk_join_enz"/>
</dbReference>
<dbReference type="PANTHER" id="PTHR30349">
    <property type="entry name" value="PHAGE INTEGRASE-RELATED"/>
    <property type="match status" value="1"/>
</dbReference>
<comment type="similarity">
    <text evidence="1">Belongs to the 'phage' integrase family.</text>
</comment>
<dbReference type="eggNOG" id="COG0582">
    <property type="taxonomic scope" value="Bacteria"/>
</dbReference>
<dbReference type="InParanoid" id="Q01P76"/>
<dbReference type="PROSITE" id="PS51898">
    <property type="entry name" value="TYR_RECOMBINASE"/>
    <property type="match status" value="1"/>
</dbReference>
<dbReference type="STRING" id="234267.Acid_7642"/>
<dbReference type="Pfam" id="PF00589">
    <property type="entry name" value="Phage_integrase"/>
    <property type="match status" value="1"/>
</dbReference>
<dbReference type="AlphaFoldDB" id="Q01P76"/>
<protein>
    <submittedName>
        <fullName evidence="5">Phage integrase family protein</fullName>
    </submittedName>
</protein>
<keyword evidence="2" id="KW-0238">DNA-binding</keyword>
<dbReference type="InterPro" id="IPR013762">
    <property type="entry name" value="Integrase-like_cat_sf"/>
</dbReference>
<proteinExistence type="inferred from homology"/>
<reference evidence="5" key="1">
    <citation type="submission" date="2006-10" db="EMBL/GenBank/DDBJ databases">
        <title>Complete sequence of Solibacter usitatus Ellin6076.</title>
        <authorList>
            <consortium name="US DOE Joint Genome Institute"/>
            <person name="Copeland A."/>
            <person name="Lucas S."/>
            <person name="Lapidus A."/>
            <person name="Barry K."/>
            <person name="Detter J.C."/>
            <person name="Glavina del Rio T."/>
            <person name="Hammon N."/>
            <person name="Israni S."/>
            <person name="Dalin E."/>
            <person name="Tice H."/>
            <person name="Pitluck S."/>
            <person name="Thompson L.S."/>
            <person name="Brettin T."/>
            <person name="Bruce D."/>
            <person name="Han C."/>
            <person name="Tapia R."/>
            <person name="Gilna P."/>
            <person name="Schmutz J."/>
            <person name="Larimer F."/>
            <person name="Land M."/>
            <person name="Hauser L."/>
            <person name="Kyrpides N."/>
            <person name="Mikhailova N."/>
            <person name="Janssen P.H."/>
            <person name="Kuske C.R."/>
            <person name="Richardson P."/>
        </authorList>
    </citation>
    <scope>NUCLEOTIDE SEQUENCE</scope>
    <source>
        <strain evidence="5">Ellin6076</strain>
    </source>
</reference>
<name>Q01P76_SOLUE</name>
<evidence type="ECO:0000256" key="1">
    <source>
        <dbReference type="ARBA" id="ARBA00008857"/>
    </source>
</evidence>
<keyword evidence="3" id="KW-0233">DNA recombination</keyword>
<dbReference type="PANTHER" id="PTHR30349:SF41">
    <property type="entry name" value="INTEGRASE_RECOMBINASE PROTEIN MJ0367-RELATED"/>
    <property type="match status" value="1"/>
</dbReference>
<accession>Q01P76</accession>
<dbReference type="KEGG" id="sus:Acid_7642"/>
<evidence type="ECO:0000256" key="3">
    <source>
        <dbReference type="ARBA" id="ARBA00023172"/>
    </source>
</evidence>
<evidence type="ECO:0000256" key="2">
    <source>
        <dbReference type="ARBA" id="ARBA00023125"/>
    </source>
</evidence>
<dbReference type="EMBL" id="CP000473">
    <property type="protein sequence ID" value="ABJ88544.1"/>
    <property type="molecule type" value="Genomic_DNA"/>
</dbReference>
<dbReference type="SUPFAM" id="SSF56349">
    <property type="entry name" value="DNA breaking-rejoining enzymes"/>
    <property type="match status" value="1"/>
</dbReference>
<dbReference type="GO" id="GO:0006310">
    <property type="term" value="P:DNA recombination"/>
    <property type="evidence" value="ECO:0007669"/>
    <property type="project" value="UniProtKB-KW"/>
</dbReference>
<sequence>MNPLAKGIRDYLALRRGLGFKLVRHEAGLKEFASFLARKRSSHITVALALERATQHAQQQPAEWTARLCVVRGFARYWSATDPLTEVPPLGLLPYRPARAQPYFYSDHEIRKLLRAAKTRPSIDPLRPCTYHCLFGLLAVTGLRLGEALGLRLGDMDWSEGILTIRGAKFGKSRLVPLHTSTCKVLADYAKRRDERFGARAEGYFLVNLNGNRLDKGEVHRAFYLLSRQIGLRAVDASRGPRLHDFRHRFAVETLLRWYRNGEDPKRRLPILSTYLGHAHVTDTYWYLTGTPELLGAANKRLEKRWEALNAGSR</sequence>
<dbReference type="InterPro" id="IPR050090">
    <property type="entry name" value="Tyrosine_recombinase_XerCD"/>
</dbReference>
<dbReference type="InterPro" id="IPR002104">
    <property type="entry name" value="Integrase_catalytic"/>
</dbReference>
<feature type="domain" description="Tyr recombinase" evidence="4">
    <location>
        <begin position="100"/>
        <end position="300"/>
    </location>
</feature>
<dbReference type="GO" id="GO:0003677">
    <property type="term" value="F:DNA binding"/>
    <property type="evidence" value="ECO:0007669"/>
    <property type="project" value="UniProtKB-KW"/>
</dbReference>
<organism evidence="5">
    <name type="scientific">Solibacter usitatus (strain Ellin6076)</name>
    <dbReference type="NCBI Taxonomy" id="234267"/>
    <lineage>
        <taxon>Bacteria</taxon>
        <taxon>Pseudomonadati</taxon>
        <taxon>Acidobacteriota</taxon>
        <taxon>Terriglobia</taxon>
        <taxon>Bryobacterales</taxon>
        <taxon>Solibacteraceae</taxon>
        <taxon>Candidatus Solibacter</taxon>
    </lineage>
</organism>
<dbReference type="Gene3D" id="1.10.443.10">
    <property type="entry name" value="Intergrase catalytic core"/>
    <property type="match status" value="1"/>
</dbReference>
<dbReference type="CDD" id="cd00797">
    <property type="entry name" value="INT_RitB_C_like"/>
    <property type="match status" value="1"/>
</dbReference>
<gene>
    <name evidence="5" type="ordered locus">Acid_7642</name>
</gene>
<dbReference type="GO" id="GO:0015074">
    <property type="term" value="P:DNA integration"/>
    <property type="evidence" value="ECO:0007669"/>
    <property type="project" value="InterPro"/>
</dbReference>
<evidence type="ECO:0000259" key="4">
    <source>
        <dbReference type="PROSITE" id="PS51898"/>
    </source>
</evidence>
<dbReference type="OrthoDB" id="9766545at2"/>
<evidence type="ECO:0000313" key="5">
    <source>
        <dbReference type="EMBL" id="ABJ88544.1"/>
    </source>
</evidence>